<dbReference type="Gene3D" id="1.20.120.1630">
    <property type="match status" value="1"/>
</dbReference>
<dbReference type="KEGG" id="ngv:CDO52_24990"/>
<feature type="transmembrane region" description="Helical" evidence="6">
    <location>
        <begin position="142"/>
        <end position="162"/>
    </location>
</feature>
<feature type="region of interest" description="Disordered" evidence="5">
    <location>
        <begin position="423"/>
        <end position="449"/>
    </location>
</feature>
<evidence type="ECO:0000256" key="5">
    <source>
        <dbReference type="SAM" id="MobiDB-lite"/>
    </source>
</evidence>
<dbReference type="Pfam" id="PF04191">
    <property type="entry name" value="PEMT"/>
    <property type="match status" value="1"/>
</dbReference>
<evidence type="ECO:0000256" key="6">
    <source>
        <dbReference type="SAM" id="Phobius"/>
    </source>
</evidence>
<evidence type="ECO:0000313" key="8">
    <source>
        <dbReference type="Proteomes" id="UP000215005"/>
    </source>
</evidence>
<keyword evidence="8" id="KW-1185">Reference proteome</keyword>
<name>A0A223SBZ2_9ACTN</name>
<evidence type="ECO:0000313" key="7">
    <source>
        <dbReference type="EMBL" id="ASU85622.1"/>
    </source>
</evidence>
<keyword evidence="4 6" id="KW-0472">Membrane</keyword>
<evidence type="ECO:0000256" key="1">
    <source>
        <dbReference type="ARBA" id="ARBA00004127"/>
    </source>
</evidence>
<gene>
    <name evidence="7" type="ORF">CDO52_24990</name>
</gene>
<keyword evidence="2 6" id="KW-0812">Transmembrane</keyword>
<accession>A0A223SBZ2</accession>
<dbReference type="GO" id="GO:0008168">
    <property type="term" value="F:methyltransferase activity"/>
    <property type="evidence" value="ECO:0007669"/>
    <property type="project" value="UniProtKB-KW"/>
</dbReference>
<keyword evidence="3 6" id="KW-1133">Transmembrane helix</keyword>
<feature type="transmembrane region" description="Helical" evidence="6">
    <location>
        <begin position="199"/>
        <end position="223"/>
    </location>
</feature>
<evidence type="ECO:0000256" key="3">
    <source>
        <dbReference type="ARBA" id="ARBA00022989"/>
    </source>
</evidence>
<dbReference type="AlphaFoldDB" id="A0A223SBZ2"/>
<feature type="transmembrane region" description="Helical" evidence="6">
    <location>
        <begin position="116"/>
        <end position="136"/>
    </location>
</feature>
<evidence type="ECO:0000256" key="2">
    <source>
        <dbReference type="ARBA" id="ARBA00022692"/>
    </source>
</evidence>
<feature type="transmembrane region" description="Helical" evidence="6">
    <location>
        <begin position="174"/>
        <end position="193"/>
    </location>
</feature>
<feature type="transmembrane region" description="Helical" evidence="6">
    <location>
        <begin position="395"/>
        <end position="417"/>
    </location>
</feature>
<dbReference type="GO" id="GO:0012505">
    <property type="term" value="C:endomembrane system"/>
    <property type="evidence" value="ECO:0007669"/>
    <property type="project" value="UniProtKB-SubCell"/>
</dbReference>
<dbReference type="EMBL" id="CP022753">
    <property type="protein sequence ID" value="ASU85622.1"/>
    <property type="molecule type" value="Genomic_DNA"/>
</dbReference>
<dbReference type="InterPro" id="IPR007318">
    <property type="entry name" value="Phopholipid_MeTrfase"/>
</dbReference>
<dbReference type="Proteomes" id="UP000215005">
    <property type="component" value="Chromosome"/>
</dbReference>
<proteinExistence type="predicted"/>
<protein>
    <submittedName>
        <fullName evidence="7">Isoprenylcysteine carboxylmethyltransferase family protein</fullName>
    </submittedName>
</protein>
<evidence type="ECO:0000256" key="4">
    <source>
        <dbReference type="ARBA" id="ARBA00023136"/>
    </source>
</evidence>
<dbReference type="GO" id="GO:0032259">
    <property type="term" value="P:methylation"/>
    <property type="evidence" value="ECO:0007669"/>
    <property type="project" value="UniProtKB-KW"/>
</dbReference>
<keyword evidence="7" id="KW-0489">Methyltransferase</keyword>
<keyword evidence="7" id="KW-0808">Transferase</keyword>
<sequence length="449" mass="47082">MVTLAAADQLIWGLPPVAGDPAVIRTVALFAPALVVAALIAVHRPSTRDIAAAIVATAWSGITIFGLNLLAFRMGWWSFHAQGAVALGIPVDLWIGWAVLWGVLPVLLARDLPLPLVVGAIVWLDLILMPLTAPVVRLDPGWLTGEAVGVVLCLLPAVLLGHWTRHDRLLGVRVWAQAGLAGAIMVGLPLYLLGAEPAWSVPATAAGVQVLTVVLLPGLAAALEFARAGGGTPLPYDPPKRLVTTGPYAYVRNPMQLSVVVAYIGCAVLTAEPRLLIGALVGFAYGAGIASWHEGDQLQSVFGASWARYRAAVRPWAPRARPWAGCPEATLYVAGGCDMCSGLGGWVAARRPVALLLRPAEAHPGALRRLTYESTDGTRATGIAALARALEHIHLGWALLGWLLVLPGVGWFAQLMADALGAGPKEPRPRTDSGSALGTDTDAALDDAR</sequence>
<feature type="transmembrane region" description="Helical" evidence="6">
    <location>
        <begin position="22"/>
        <end position="43"/>
    </location>
</feature>
<organism evidence="7 8">
    <name type="scientific">Nocardiopsis gilva YIM 90087</name>
    <dbReference type="NCBI Taxonomy" id="1235441"/>
    <lineage>
        <taxon>Bacteria</taxon>
        <taxon>Bacillati</taxon>
        <taxon>Actinomycetota</taxon>
        <taxon>Actinomycetes</taxon>
        <taxon>Streptosporangiales</taxon>
        <taxon>Nocardiopsidaceae</taxon>
        <taxon>Nocardiopsis</taxon>
    </lineage>
</organism>
<feature type="transmembrane region" description="Helical" evidence="6">
    <location>
        <begin position="84"/>
        <end position="109"/>
    </location>
</feature>
<reference evidence="7 8" key="1">
    <citation type="submission" date="2017-08" db="EMBL/GenBank/DDBJ databases">
        <title>The complete genome sequence of Nocardiopsis gilva YIM 90087.</title>
        <authorList>
            <person name="Yin M."/>
            <person name="Tang S."/>
        </authorList>
    </citation>
    <scope>NUCLEOTIDE SEQUENCE [LARGE SCALE GENOMIC DNA]</scope>
    <source>
        <strain evidence="7 8">YIM 90087</strain>
    </source>
</reference>
<feature type="transmembrane region" description="Helical" evidence="6">
    <location>
        <begin position="50"/>
        <end position="72"/>
    </location>
</feature>
<comment type="subcellular location">
    <subcellularLocation>
        <location evidence="1">Endomembrane system</location>
        <topology evidence="1">Multi-pass membrane protein</topology>
    </subcellularLocation>
</comment>
<dbReference type="RefSeq" id="WP_017621581.1">
    <property type="nucleotide sequence ID" value="NZ_ANBG01000427.1"/>
</dbReference>